<organism evidence="1 2">
    <name type="scientific">Ochrobactrum quorumnocens</name>
    <dbReference type="NCBI Taxonomy" id="271865"/>
    <lineage>
        <taxon>Bacteria</taxon>
        <taxon>Pseudomonadati</taxon>
        <taxon>Pseudomonadota</taxon>
        <taxon>Alphaproteobacteria</taxon>
        <taxon>Hyphomicrobiales</taxon>
        <taxon>Brucellaceae</taxon>
        <taxon>Brucella/Ochrobactrum group</taxon>
        <taxon>Ochrobactrum</taxon>
    </lineage>
</organism>
<dbReference type="EMBL" id="VYXQ01000014">
    <property type="protein sequence ID" value="KAA9367126.1"/>
    <property type="molecule type" value="Genomic_DNA"/>
</dbReference>
<keyword evidence="2" id="KW-1185">Reference proteome</keyword>
<gene>
    <name evidence="1" type="ORF">F3W84_15075</name>
</gene>
<reference evidence="1 2" key="1">
    <citation type="submission" date="2019-09" db="EMBL/GenBank/DDBJ databases">
        <title>Biological control of the noxious weed angled onion (Allium triquetrum) thwarted by endophytic bacteria in Victoria, Australia.</title>
        <authorList>
            <person name="Tehranchian P."/>
            <person name="Adair R.J."/>
            <person name="Van T.H."/>
            <person name="Morrison P.D."/>
            <person name="Williams H."/>
            <person name="Lawrie A.C."/>
        </authorList>
    </citation>
    <scope>NUCLEOTIDE SEQUENCE [LARGE SCALE GENOMIC DNA]</scope>
    <source>
        <strain evidence="1 2">RPTAtOch1</strain>
    </source>
</reference>
<name>A0A5N1JT84_9HYPH</name>
<protein>
    <submittedName>
        <fullName evidence="1">Uncharacterized protein</fullName>
    </submittedName>
</protein>
<evidence type="ECO:0000313" key="2">
    <source>
        <dbReference type="Proteomes" id="UP000327108"/>
    </source>
</evidence>
<evidence type="ECO:0000313" key="1">
    <source>
        <dbReference type="EMBL" id="KAA9367126.1"/>
    </source>
</evidence>
<dbReference type="AlphaFoldDB" id="A0A5N1JT84"/>
<proteinExistence type="predicted"/>
<comment type="caution">
    <text evidence="1">The sequence shown here is derived from an EMBL/GenBank/DDBJ whole genome shotgun (WGS) entry which is preliminary data.</text>
</comment>
<dbReference type="Proteomes" id="UP000327108">
    <property type="component" value="Unassembled WGS sequence"/>
</dbReference>
<sequence length="63" mass="7257">MEGYAVRREYTKDTLFKPLTMRPEMLKSRTDRTAKAIVNEEKTAASVKTDRLRAARVARDSLL</sequence>
<accession>A0A5N1JT84</accession>